<gene>
    <name evidence="1" type="ORF">S03H2_20017</name>
</gene>
<name>X1FWM0_9ZZZZ</name>
<proteinExistence type="predicted"/>
<sequence>MNEKDVRIGMAVRIVDIKTAFGLMVAKKHLKARRMNDVGVVIEMIARHGGEAFAVLHNDKSIAVYSHTEFEPIAKEQKK</sequence>
<protein>
    <recommendedName>
        <fullName evidence="2">DUF4926 domain-containing protein</fullName>
    </recommendedName>
</protein>
<organism evidence="1">
    <name type="scientific">marine sediment metagenome</name>
    <dbReference type="NCBI Taxonomy" id="412755"/>
    <lineage>
        <taxon>unclassified sequences</taxon>
        <taxon>metagenomes</taxon>
        <taxon>ecological metagenomes</taxon>
    </lineage>
</organism>
<evidence type="ECO:0000313" key="1">
    <source>
        <dbReference type="EMBL" id="GAH33739.1"/>
    </source>
</evidence>
<comment type="caution">
    <text evidence="1">The sequence shown here is derived from an EMBL/GenBank/DDBJ whole genome shotgun (WGS) entry which is preliminary data.</text>
</comment>
<reference evidence="1" key="1">
    <citation type="journal article" date="2014" name="Front. Microbiol.">
        <title>High frequency of phylogenetically diverse reductive dehalogenase-homologous genes in deep subseafloor sedimentary metagenomes.</title>
        <authorList>
            <person name="Kawai M."/>
            <person name="Futagami T."/>
            <person name="Toyoda A."/>
            <person name="Takaki Y."/>
            <person name="Nishi S."/>
            <person name="Hori S."/>
            <person name="Arai W."/>
            <person name="Tsubouchi T."/>
            <person name="Morono Y."/>
            <person name="Uchiyama I."/>
            <person name="Ito T."/>
            <person name="Fujiyama A."/>
            <person name="Inagaki F."/>
            <person name="Takami H."/>
        </authorList>
    </citation>
    <scope>NUCLEOTIDE SEQUENCE</scope>
    <source>
        <strain evidence="1">Expedition CK06-06</strain>
    </source>
</reference>
<evidence type="ECO:0008006" key="2">
    <source>
        <dbReference type="Google" id="ProtNLM"/>
    </source>
</evidence>
<dbReference type="EMBL" id="BARU01010508">
    <property type="protein sequence ID" value="GAH33739.1"/>
    <property type="molecule type" value="Genomic_DNA"/>
</dbReference>
<accession>X1FWM0</accession>
<dbReference type="AlphaFoldDB" id="X1FWM0"/>